<sequence length="381" mass="42313">MISGGIHQFGDEKLRFLVIPKYATSLEAIREKRKTFTQNEVWTIARCMLESLEYIHEKNYTHADIKAANILLEKPDDFSTSVLVDYGLARMSVNNEDKPDKKRAHNGTAIFTSCDAHRGNHPSYRGDLEILAYNMVYWLSGSLPWEAQESSPEKVFQQKEVFLKELPSSLKSCLKDCSESISPLNEVFAIALKTGYAEQLDFPKLYKIVDSVLKKSRAVKRKSPAEDVAVEVEVKKPALAKRDRAASIESSSKADAKPNRADAVESSSKADLKSKRADAVESSSKADLKPKRAGAVESSSKADLKSKRADAVESSSKTDLKPKRADAVGLAAGVSSSQKRSPTRLKMIPGMNNFARGRRSIIVDQISKKYKRIADKKKRLS</sequence>
<accession>A0A3P8B259</accession>
<keyword evidence="5" id="KW-1185">Reference proteome</keyword>
<dbReference type="PROSITE" id="PS50011">
    <property type="entry name" value="PROTEIN_KINASE_DOM"/>
    <property type="match status" value="1"/>
</dbReference>
<dbReference type="InterPro" id="IPR008271">
    <property type="entry name" value="Ser/Thr_kinase_AS"/>
</dbReference>
<dbReference type="EMBL" id="UZAH01028603">
    <property type="protein sequence ID" value="VDP01215.1"/>
    <property type="molecule type" value="Genomic_DNA"/>
</dbReference>
<name>A0A183G173_HELPZ</name>
<feature type="domain" description="Protein kinase" evidence="3">
    <location>
        <begin position="1"/>
        <end position="213"/>
    </location>
</feature>
<evidence type="ECO:0000259" key="3">
    <source>
        <dbReference type="PROSITE" id="PS50011"/>
    </source>
</evidence>
<evidence type="ECO:0000313" key="6">
    <source>
        <dbReference type="WBParaSite" id="HPBE_0001491401-mRNA-1"/>
    </source>
</evidence>
<dbReference type="GO" id="GO:0004674">
    <property type="term" value="F:protein serine/threonine kinase activity"/>
    <property type="evidence" value="ECO:0007669"/>
    <property type="project" value="UniProtKB-EC"/>
</dbReference>
<dbReference type="InterPro" id="IPR011009">
    <property type="entry name" value="Kinase-like_dom_sf"/>
</dbReference>
<reference evidence="6" key="2">
    <citation type="submission" date="2019-09" db="UniProtKB">
        <authorList>
            <consortium name="WormBaseParasite"/>
        </authorList>
    </citation>
    <scope>IDENTIFICATION</scope>
</reference>
<proteinExistence type="predicted"/>
<dbReference type="InterPro" id="IPR000719">
    <property type="entry name" value="Prot_kinase_dom"/>
</dbReference>
<evidence type="ECO:0000313" key="4">
    <source>
        <dbReference type="EMBL" id="VDP01215.1"/>
    </source>
</evidence>
<dbReference type="SUPFAM" id="SSF56112">
    <property type="entry name" value="Protein kinase-like (PK-like)"/>
    <property type="match status" value="1"/>
</dbReference>
<protein>
    <recommendedName>
        <fullName evidence="1">non-specific serine/threonine protein kinase</fullName>
        <ecNumber evidence="1">2.7.11.1</ecNumber>
    </recommendedName>
</protein>
<dbReference type="InterPro" id="IPR050235">
    <property type="entry name" value="CK1_Ser-Thr_kinase"/>
</dbReference>
<evidence type="ECO:0000256" key="1">
    <source>
        <dbReference type="ARBA" id="ARBA00012513"/>
    </source>
</evidence>
<dbReference type="PANTHER" id="PTHR11909">
    <property type="entry name" value="CASEIN KINASE-RELATED"/>
    <property type="match status" value="1"/>
</dbReference>
<organism evidence="5 6">
    <name type="scientific">Heligmosomoides polygyrus</name>
    <name type="common">Parasitic roundworm</name>
    <dbReference type="NCBI Taxonomy" id="6339"/>
    <lineage>
        <taxon>Eukaryota</taxon>
        <taxon>Metazoa</taxon>
        <taxon>Ecdysozoa</taxon>
        <taxon>Nematoda</taxon>
        <taxon>Chromadorea</taxon>
        <taxon>Rhabditida</taxon>
        <taxon>Rhabditina</taxon>
        <taxon>Rhabditomorpha</taxon>
        <taxon>Strongyloidea</taxon>
        <taxon>Heligmosomidae</taxon>
        <taxon>Heligmosomoides</taxon>
    </lineage>
</organism>
<dbReference type="SMART" id="SM00220">
    <property type="entry name" value="S_TKc"/>
    <property type="match status" value="1"/>
</dbReference>
<dbReference type="Proteomes" id="UP000050761">
    <property type="component" value="Unassembled WGS sequence"/>
</dbReference>
<dbReference type="AlphaFoldDB" id="A0A183G173"/>
<dbReference type="EC" id="2.7.11.1" evidence="1"/>
<dbReference type="GO" id="GO:0005524">
    <property type="term" value="F:ATP binding"/>
    <property type="evidence" value="ECO:0007669"/>
    <property type="project" value="InterPro"/>
</dbReference>
<accession>A0A183G173</accession>
<dbReference type="OrthoDB" id="2687620at2759"/>
<dbReference type="WBParaSite" id="HPBE_0001491401-mRNA-1">
    <property type="protein sequence ID" value="HPBE_0001491401-mRNA-1"/>
    <property type="gene ID" value="HPBE_0001491401"/>
</dbReference>
<feature type="region of interest" description="Disordered" evidence="2">
    <location>
        <begin position="241"/>
        <end position="352"/>
    </location>
</feature>
<dbReference type="Gene3D" id="1.10.510.10">
    <property type="entry name" value="Transferase(Phosphotransferase) domain 1"/>
    <property type="match status" value="1"/>
</dbReference>
<feature type="compositionally biased region" description="Basic and acidic residues" evidence="2">
    <location>
        <begin position="241"/>
        <end position="290"/>
    </location>
</feature>
<reference evidence="4 5" key="1">
    <citation type="submission" date="2018-11" db="EMBL/GenBank/DDBJ databases">
        <authorList>
            <consortium name="Pathogen Informatics"/>
        </authorList>
    </citation>
    <scope>NUCLEOTIDE SEQUENCE [LARGE SCALE GENOMIC DNA]</scope>
</reference>
<feature type="compositionally biased region" description="Basic and acidic residues" evidence="2">
    <location>
        <begin position="300"/>
        <end position="326"/>
    </location>
</feature>
<dbReference type="PROSITE" id="PS00108">
    <property type="entry name" value="PROTEIN_KINASE_ST"/>
    <property type="match status" value="1"/>
</dbReference>
<evidence type="ECO:0000256" key="2">
    <source>
        <dbReference type="SAM" id="MobiDB-lite"/>
    </source>
</evidence>
<gene>
    <name evidence="4" type="ORF">HPBE_LOCUS14915</name>
</gene>
<dbReference type="Pfam" id="PF00069">
    <property type="entry name" value="Pkinase"/>
    <property type="match status" value="1"/>
</dbReference>
<evidence type="ECO:0000313" key="5">
    <source>
        <dbReference type="Proteomes" id="UP000050761"/>
    </source>
</evidence>